<accession>A0A0D0CLV4</accession>
<dbReference type="OrthoDB" id="2593174at2759"/>
<evidence type="ECO:0000256" key="1">
    <source>
        <dbReference type="SAM" id="MobiDB-lite"/>
    </source>
</evidence>
<dbReference type="Proteomes" id="UP000053593">
    <property type="component" value="Unassembled WGS sequence"/>
</dbReference>
<feature type="region of interest" description="Disordered" evidence="1">
    <location>
        <begin position="27"/>
        <end position="92"/>
    </location>
</feature>
<name>A0A0D0CLV4_9AGAR</name>
<keyword evidence="3" id="KW-1185">Reference proteome</keyword>
<proteinExistence type="predicted"/>
<feature type="non-terminal residue" evidence="2">
    <location>
        <position position="291"/>
    </location>
</feature>
<feature type="compositionally biased region" description="Basic and acidic residues" evidence="1">
    <location>
        <begin position="74"/>
        <end position="92"/>
    </location>
</feature>
<gene>
    <name evidence="2" type="ORF">GYMLUDRAFT_174742</name>
</gene>
<protein>
    <submittedName>
        <fullName evidence="2">Unplaced genomic scaffold GYMLUscaffold_52, whole genome shotgun sequence</fullName>
    </submittedName>
</protein>
<evidence type="ECO:0000313" key="2">
    <source>
        <dbReference type="EMBL" id="KIK56148.1"/>
    </source>
</evidence>
<dbReference type="AlphaFoldDB" id="A0A0D0CLV4"/>
<evidence type="ECO:0000313" key="3">
    <source>
        <dbReference type="Proteomes" id="UP000053593"/>
    </source>
</evidence>
<dbReference type="EMBL" id="KN834800">
    <property type="protein sequence ID" value="KIK56148.1"/>
    <property type="molecule type" value="Genomic_DNA"/>
</dbReference>
<feature type="region of interest" description="Disordered" evidence="1">
    <location>
        <begin position="114"/>
        <end position="152"/>
    </location>
</feature>
<feature type="compositionally biased region" description="Low complexity" evidence="1">
    <location>
        <begin position="114"/>
        <end position="126"/>
    </location>
</feature>
<reference evidence="2 3" key="1">
    <citation type="submission" date="2014-04" db="EMBL/GenBank/DDBJ databases">
        <title>Evolutionary Origins and Diversification of the Mycorrhizal Mutualists.</title>
        <authorList>
            <consortium name="DOE Joint Genome Institute"/>
            <consortium name="Mycorrhizal Genomics Consortium"/>
            <person name="Kohler A."/>
            <person name="Kuo A."/>
            <person name="Nagy L.G."/>
            <person name="Floudas D."/>
            <person name="Copeland A."/>
            <person name="Barry K.W."/>
            <person name="Cichocki N."/>
            <person name="Veneault-Fourrey C."/>
            <person name="LaButti K."/>
            <person name="Lindquist E.A."/>
            <person name="Lipzen A."/>
            <person name="Lundell T."/>
            <person name="Morin E."/>
            <person name="Murat C."/>
            <person name="Riley R."/>
            <person name="Ohm R."/>
            <person name="Sun H."/>
            <person name="Tunlid A."/>
            <person name="Henrissat B."/>
            <person name="Grigoriev I.V."/>
            <person name="Hibbett D.S."/>
            <person name="Martin F."/>
        </authorList>
    </citation>
    <scope>NUCLEOTIDE SEQUENCE [LARGE SCALE GENOMIC DNA]</scope>
    <source>
        <strain evidence="2 3">FD-317 M1</strain>
    </source>
</reference>
<organism evidence="2 3">
    <name type="scientific">Collybiopsis luxurians FD-317 M1</name>
    <dbReference type="NCBI Taxonomy" id="944289"/>
    <lineage>
        <taxon>Eukaryota</taxon>
        <taxon>Fungi</taxon>
        <taxon>Dikarya</taxon>
        <taxon>Basidiomycota</taxon>
        <taxon>Agaricomycotina</taxon>
        <taxon>Agaricomycetes</taxon>
        <taxon>Agaricomycetidae</taxon>
        <taxon>Agaricales</taxon>
        <taxon>Marasmiineae</taxon>
        <taxon>Omphalotaceae</taxon>
        <taxon>Collybiopsis</taxon>
        <taxon>Collybiopsis luxurians</taxon>
    </lineage>
</organism>
<dbReference type="HOGENOM" id="CLU_1131329_0_0_1"/>
<sequence>MSQEIQLPEFPPGLGLNIDLDKALELPFSDDDNPGELGNVMTSTPYRGSLKAKGKQRESTDATESPVSSAIDDGIFHSREKSPKLPSVLHDRSHSFSFGGQTAFFSMADASNRSSTSSAVPSLTSTDTKSSPSPVSLKSIDSPSQASLRGRSRALSDTVFHSILRSSPAAPKSPEADINDESSSELIVYEPVAKSEPDPFSATANTYYTPQTMIPVTPPKGIPGHARKTSREDSVIVSLQTQLALQTELCGQYEADLRARDEMVQVLGQKVSDFEKDEMKRKGILRAWKKR</sequence>
<feature type="compositionally biased region" description="Polar residues" evidence="1">
    <location>
        <begin position="127"/>
        <end position="147"/>
    </location>
</feature>